<proteinExistence type="predicted"/>
<sequence length="264" mass="27337">MTETAIILVRALSCGAVVWIMIRAVEDAPPPLAAWIIALPLTMAAGLLAVAGTQGDAFVQRAAVSACMSFPAMLTFMMLAARLFDRLPALPLLAVSLSGWLAAISAITATGPWSLTTCLIVAVAAFALSHLILPFRLAFTARVISPTQRRALIPAAQAVVMVLVLSTLSGRIGPVFSGWIAAAPMAMTFVTLGLKRAGSRNAQSTFQSARLGIPALFAYLASVILLTPHLGGMTATLAAVLPSLGLSALVVAGRLTLTPKEIAP</sequence>
<organism evidence="2 3">
    <name type="scientific">Paracoccus shanxieyensis</name>
    <dbReference type="NCBI Taxonomy" id="2675752"/>
    <lineage>
        <taxon>Bacteria</taxon>
        <taxon>Pseudomonadati</taxon>
        <taxon>Pseudomonadota</taxon>
        <taxon>Alphaproteobacteria</taxon>
        <taxon>Rhodobacterales</taxon>
        <taxon>Paracoccaceae</taxon>
        <taxon>Paracoccus</taxon>
    </lineage>
</organism>
<dbReference type="RefSeq" id="WP_155043013.1">
    <property type="nucleotide sequence ID" value="NZ_WMIH01000017.1"/>
</dbReference>
<name>A0A6L6ISA9_9RHOB</name>
<feature type="transmembrane region" description="Helical" evidence="1">
    <location>
        <begin position="87"/>
        <end position="107"/>
    </location>
</feature>
<keyword evidence="3" id="KW-1185">Reference proteome</keyword>
<feature type="transmembrane region" description="Helical" evidence="1">
    <location>
        <begin position="32"/>
        <end position="52"/>
    </location>
</feature>
<reference evidence="2 3" key="1">
    <citation type="submission" date="2019-11" db="EMBL/GenBank/DDBJ databases">
        <authorList>
            <person name="Dong K."/>
        </authorList>
    </citation>
    <scope>NUCLEOTIDE SEQUENCE [LARGE SCALE GENOMIC DNA]</scope>
    <source>
        <strain evidence="2 3">DK608</strain>
    </source>
</reference>
<evidence type="ECO:0000313" key="3">
    <source>
        <dbReference type="Proteomes" id="UP000478740"/>
    </source>
</evidence>
<evidence type="ECO:0000313" key="2">
    <source>
        <dbReference type="EMBL" id="MTH63063.1"/>
    </source>
</evidence>
<feature type="transmembrane region" description="Helical" evidence="1">
    <location>
        <begin position="176"/>
        <end position="194"/>
    </location>
</feature>
<dbReference type="Proteomes" id="UP000478740">
    <property type="component" value="Unassembled WGS sequence"/>
</dbReference>
<feature type="transmembrane region" description="Helical" evidence="1">
    <location>
        <begin position="6"/>
        <end position="25"/>
    </location>
</feature>
<gene>
    <name evidence="2" type="ORF">GL284_02120</name>
</gene>
<dbReference type="EMBL" id="WMII01000002">
    <property type="protein sequence ID" value="MTH63063.1"/>
    <property type="molecule type" value="Genomic_DNA"/>
</dbReference>
<feature type="transmembrane region" description="Helical" evidence="1">
    <location>
        <begin position="113"/>
        <end position="139"/>
    </location>
</feature>
<dbReference type="AlphaFoldDB" id="A0A6L6ISA9"/>
<accession>A0A6L6ISA9</accession>
<keyword evidence="1" id="KW-0812">Transmembrane</keyword>
<keyword evidence="1" id="KW-0472">Membrane</keyword>
<keyword evidence="1" id="KW-1133">Transmembrane helix</keyword>
<feature type="transmembrane region" description="Helical" evidence="1">
    <location>
        <begin position="215"/>
        <end position="231"/>
    </location>
</feature>
<feature type="transmembrane region" description="Helical" evidence="1">
    <location>
        <begin position="237"/>
        <end position="257"/>
    </location>
</feature>
<evidence type="ECO:0000256" key="1">
    <source>
        <dbReference type="SAM" id="Phobius"/>
    </source>
</evidence>
<feature type="transmembrane region" description="Helical" evidence="1">
    <location>
        <begin position="151"/>
        <end position="170"/>
    </location>
</feature>
<comment type="caution">
    <text evidence="2">The sequence shown here is derived from an EMBL/GenBank/DDBJ whole genome shotgun (WGS) entry which is preliminary data.</text>
</comment>
<protein>
    <submittedName>
        <fullName evidence="2">Uncharacterized protein</fullName>
    </submittedName>
</protein>